<comment type="caution">
    <text evidence="1">The sequence shown here is derived from an EMBL/GenBank/DDBJ whole genome shotgun (WGS) entry which is preliminary data.</text>
</comment>
<reference evidence="1" key="1">
    <citation type="submission" date="2022-08" db="EMBL/GenBank/DDBJ databases">
        <title>Genome Sequence of Pycnoporus sanguineus.</title>
        <authorList>
            <person name="Buettner E."/>
        </authorList>
    </citation>
    <scope>NUCLEOTIDE SEQUENCE</scope>
    <source>
        <strain evidence="1">CG-C14</strain>
    </source>
</reference>
<proteinExistence type="predicted"/>
<accession>A0ACC1P5P1</accession>
<organism evidence="1 2">
    <name type="scientific">Trametes sanguinea</name>
    <dbReference type="NCBI Taxonomy" id="158606"/>
    <lineage>
        <taxon>Eukaryota</taxon>
        <taxon>Fungi</taxon>
        <taxon>Dikarya</taxon>
        <taxon>Basidiomycota</taxon>
        <taxon>Agaricomycotina</taxon>
        <taxon>Agaricomycetes</taxon>
        <taxon>Polyporales</taxon>
        <taxon>Polyporaceae</taxon>
        <taxon>Trametes</taxon>
    </lineage>
</organism>
<dbReference type="EMBL" id="JANSHE010003239">
    <property type="protein sequence ID" value="KAJ2986942.1"/>
    <property type="molecule type" value="Genomic_DNA"/>
</dbReference>
<name>A0ACC1P5P1_9APHY</name>
<evidence type="ECO:0000313" key="2">
    <source>
        <dbReference type="Proteomes" id="UP001144978"/>
    </source>
</evidence>
<protein>
    <submittedName>
        <fullName evidence="1">Uncharacterized protein</fullName>
    </submittedName>
</protein>
<evidence type="ECO:0000313" key="1">
    <source>
        <dbReference type="EMBL" id="KAJ2986942.1"/>
    </source>
</evidence>
<dbReference type="Proteomes" id="UP001144978">
    <property type="component" value="Unassembled WGS sequence"/>
</dbReference>
<keyword evidence="2" id="KW-1185">Reference proteome</keyword>
<gene>
    <name evidence="1" type="ORF">NUW54_g9570</name>
</gene>
<sequence length="154" mass="17303">MTCQALSGGLMSRPEATRLDAFDRATPTPRPRPIEDTQLPRSFWKTEMPKALPTRSFGRRRSSIHTTGGFFYTPKCMARNWTCMWPYDPCTFALRKAVDIVPAGRPILAAPNTGTEPSFRRETDLSEGRLEASFSSLYEVTARLCKSLCDAYVS</sequence>